<dbReference type="GeneID" id="13887186"/>
<protein>
    <submittedName>
        <fullName evidence="3">Uncharacterized protein</fullName>
    </submittedName>
</protein>
<evidence type="ECO:0000256" key="2">
    <source>
        <dbReference type="SAM" id="Phobius"/>
    </source>
</evidence>
<evidence type="ECO:0000256" key="1">
    <source>
        <dbReference type="SAM" id="MobiDB-lite"/>
    </source>
</evidence>
<name>H2AXV6_KAZAF</name>
<dbReference type="Proteomes" id="UP000005220">
    <property type="component" value="Chromosome 7"/>
</dbReference>
<sequence>MQDTYQDDQSVVEDTNFITTSPTLNHLKEYNLLTSAIDKVLSVKLFAMIYLNIITASDLFTSSRLFKNNKPWHWFLHNILTPTDTMFNDVILAKLDDVIIKNPILYKIVSFILRTATNWFLKPVLLVSSPLLYISSYIVSIFLKRAHKGNESNRNPDTSASQNTLNERFDNLVKPSTPSTSATYQVVSVDYKARLNDPVSFKEYQTSSPYDPVISTSNETTINSQDDMYEPNPDTSNSIKSRSSSKNKRSKKKKDKRYSR</sequence>
<feature type="region of interest" description="Disordered" evidence="1">
    <location>
        <begin position="203"/>
        <end position="260"/>
    </location>
</feature>
<evidence type="ECO:0000313" key="4">
    <source>
        <dbReference type="Proteomes" id="UP000005220"/>
    </source>
</evidence>
<dbReference type="InParanoid" id="H2AXV6"/>
<proteinExistence type="predicted"/>
<keyword evidence="4" id="KW-1185">Reference proteome</keyword>
<organism evidence="3 4">
    <name type="scientific">Kazachstania africana (strain ATCC 22294 / BCRC 22015 / CBS 2517 / CECT 1963 / NBRC 1671 / NRRL Y-8276)</name>
    <name type="common">Yeast</name>
    <name type="synonym">Kluyveromyces africanus</name>
    <dbReference type="NCBI Taxonomy" id="1071382"/>
    <lineage>
        <taxon>Eukaryota</taxon>
        <taxon>Fungi</taxon>
        <taxon>Dikarya</taxon>
        <taxon>Ascomycota</taxon>
        <taxon>Saccharomycotina</taxon>
        <taxon>Saccharomycetes</taxon>
        <taxon>Saccharomycetales</taxon>
        <taxon>Saccharomycetaceae</taxon>
        <taxon>Kazachstania</taxon>
    </lineage>
</organism>
<feature type="compositionally biased region" description="Basic residues" evidence="1">
    <location>
        <begin position="243"/>
        <end position="260"/>
    </location>
</feature>
<keyword evidence="2" id="KW-1133">Transmembrane helix</keyword>
<dbReference type="EMBL" id="HE650827">
    <property type="protein sequence ID" value="CCF59206.1"/>
    <property type="molecule type" value="Genomic_DNA"/>
</dbReference>
<dbReference type="KEGG" id="kaf:KAFR_0G01720"/>
<feature type="compositionally biased region" description="Polar residues" evidence="1">
    <location>
        <begin position="203"/>
        <end position="226"/>
    </location>
</feature>
<dbReference type="HOGENOM" id="CLU_1069845_0_0_1"/>
<dbReference type="AlphaFoldDB" id="H2AXV6"/>
<dbReference type="RefSeq" id="XP_003958341.1">
    <property type="nucleotide sequence ID" value="XM_003958292.1"/>
</dbReference>
<keyword evidence="2" id="KW-0812">Transmembrane</keyword>
<evidence type="ECO:0000313" key="3">
    <source>
        <dbReference type="EMBL" id="CCF59206.1"/>
    </source>
</evidence>
<reference evidence="3 4" key="1">
    <citation type="journal article" date="2011" name="Proc. Natl. Acad. Sci. U.S.A.">
        <title>Evolutionary erosion of yeast sex chromosomes by mating-type switching accidents.</title>
        <authorList>
            <person name="Gordon J.L."/>
            <person name="Armisen D."/>
            <person name="Proux-Wera E."/>
            <person name="Oheigeartaigh S.S."/>
            <person name="Byrne K.P."/>
            <person name="Wolfe K.H."/>
        </authorList>
    </citation>
    <scope>NUCLEOTIDE SEQUENCE [LARGE SCALE GENOMIC DNA]</scope>
    <source>
        <strain evidence="4">ATCC 22294 / BCRC 22015 / CBS 2517 / CECT 1963 / NBRC 1671 / NRRL Y-8276</strain>
    </source>
</reference>
<feature type="transmembrane region" description="Helical" evidence="2">
    <location>
        <begin position="41"/>
        <end position="60"/>
    </location>
</feature>
<gene>
    <name evidence="3" type="primary">KAFR0G01720</name>
    <name evidence="3" type="ORF">KAFR_0G01720</name>
</gene>
<accession>H2AXV6</accession>
<keyword evidence="2" id="KW-0472">Membrane</keyword>
<feature type="transmembrane region" description="Helical" evidence="2">
    <location>
        <begin position="127"/>
        <end position="143"/>
    </location>
</feature>